<dbReference type="RefSeq" id="WP_095985508.1">
    <property type="nucleotide sequence ID" value="NZ_CP022098.1"/>
</dbReference>
<name>A0A250J0W9_9BACT</name>
<dbReference type="SUPFAM" id="SSF51905">
    <property type="entry name" value="FAD/NAD(P)-binding domain"/>
    <property type="match status" value="1"/>
</dbReference>
<dbReference type="PANTHER" id="PTHR43734:SF1">
    <property type="entry name" value="PHYTOENE DESATURASE"/>
    <property type="match status" value="1"/>
</dbReference>
<dbReference type="KEGG" id="cfus:CYFUS_002579"/>
<comment type="similarity">
    <text evidence="1">Belongs to the carotenoid/retinoid oxidoreductase family.</text>
</comment>
<dbReference type="InterPro" id="IPR016181">
    <property type="entry name" value="Acyl_CoA_acyltransferase"/>
</dbReference>
<dbReference type="PANTHER" id="PTHR43734">
    <property type="entry name" value="PHYTOENE DESATURASE"/>
    <property type="match status" value="1"/>
</dbReference>
<dbReference type="SUPFAM" id="SSF55729">
    <property type="entry name" value="Acyl-CoA N-acyltransferases (Nat)"/>
    <property type="match status" value="1"/>
</dbReference>
<organism evidence="3 4">
    <name type="scientific">Cystobacter fuscus</name>
    <dbReference type="NCBI Taxonomy" id="43"/>
    <lineage>
        <taxon>Bacteria</taxon>
        <taxon>Pseudomonadati</taxon>
        <taxon>Myxococcota</taxon>
        <taxon>Myxococcia</taxon>
        <taxon>Myxococcales</taxon>
        <taxon>Cystobacterineae</taxon>
        <taxon>Archangiaceae</taxon>
        <taxon>Cystobacter</taxon>
    </lineage>
</organism>
<accession>A0A250J0W9</accession>
<proteinExistence type="inferred from homology"/>
<evidence type="ECO:0000259" key="2">
    <source>
        <dbReference type="Pfam" id="PF13480"/>
    </source>
</evidence>
<dbReference type="InterPro" id="IPR038740">
    <property type="entry name" value="BioF2-like_GNAT_dom"/>
</dbReference>
<feature type="domain" description="BioF2-like acetyltransferase" evidence="2">
    <location>
        <begin position="184"/>
        <end position="320"/>
    </location>
</feature>
<evidence type="ECO:0000256" key="1">
    <source>
        <dbReference type="ARBA" id="ARBA00006046"/>
    </source>
</evidence>
<dbReference type="Gene3D" id="3.40.630.30">
    <property type="match status" value="1"/>
</dbReference>
<dbReference type="Pfam" id="PF13450">
    <property type="entry name" value="NAD_binding_8"/>
    <property type="match status" value="1"/>
</dbReference>
<dbReference type="Gene3D" id="3.50.50.60">
    <property type="entry name" value="FAD/NAD(P)-binding domain"/>
    <property type="match status" value="2"/>
</dbReference>
<evidence type="ECO:0000313" key="4">
    <source>
        <dbReference type="Proteomes" id="UP000217257"/>
    </source>
</evidence>
<dbReference type="Proteomes" id="UP000217257">
    <property type="component" value="Chromosome"/>
</dbReference>
<dbReference type="EMBL" id="CP022098">
    <property type="protein sequence ID" value="ATB37158.1"/>
    <property type="molecule type" value="Genomic_DNA"/>
</dbReference>
<sequence>MGERAWALGQSTAVASSGWTVENADSIHRFSAAQWDALLAPTDFFTHGYLAALEASDLDCQFHYAVLRAGPSLVGLGFGCLMRFDLGLWRPRIWLGGSPVNLGTPFAFAPGHDAPEAHYRLQEALFARARQSRALYFILRDFRVSADTPFAPSLQLSPVPLHHTAILPLEFDGFEAYLAHLKGSRRKTVKKDIRAVEAAGFRLSIERPAPELAPRLLALWLNLYRKYKSPDQIRLTEGYFRAMATCPEAVFLLLWRGGELVAFDLCLRWGDLLGSIFSGLDPEATREQPVHRYMGHAIVRHALDTGCRRIDFGISNEAAKERMGCRLELLYGQGRMVPAVLHGLRAERLVRPLIAAPVPAPTAPEDGGGAPGEAGRTLAAPVFLRGRRKVVVIGAGLSGLAAAARLASRSHDELVVLEQTPSPGGMCRTVSFERDLRGFIAGCNLFPPRFFSLLERAYHIRLPTRRARLRTYYDGRLLEVGTQAGHLDVRQEFAALGRLARGWVHDARDLSATVRGPSLVSDLSLLPLLMQGQAPWHWPVREGVARLRAATSTRYPVPGLTAIPQALERVILRSGSARIIYQAPVQSIEVHAGRVLGVRTSQAEWPAEQVLSSLPPRTTRALLHGDGEASLPAMGRPEGLSAMAVFLTLAPEFALPRGCYGLSFVERDILGQLRALFAGQVPERPTFEWLCPDLAEDQPSARGWRVTLFTTCPASCSAAQAAQLWARMTERLEQCFPGFTRAILWSLRVPPGDYERVVGCSSRLSPHADAPPREREAPSGIDGLSIAHGGASAGDAFLALRAGLACADQLLGPGATALARPR</sequence>
<dbReference type="AlphaFoldDB" id="A0A250J0W9"/>
<dbReference type="Pfam" id="PF13480">
    <property type="entry name" value="Acetyltransf_6"/>
    <property type="match status" value="1"/>
</dbReference>
<reference evidence="3 4" key="1">
    <citation type="submission" date="2017-06" db="EMBL/GenBank/DDBJ databases">
        <title>Sequencing and comparative analysis of myxobacterial genomes.</title>
        <authorList>
            <person name="Rupp O."/>
            <person name="Goesmann A."/>
            <person name="Sogaard-Andersen L."/>
        </authorList>
    </citation>
    <scope>NUCLEOTIDE SEQUENCE [LARGE SCALE GENOMIC DNA]</scope>
    <source>
        <strain evidence="3 4">DSM 52655</strain>
    </source>
</reference>
<evidence type="ECO:0000313" key="3">
    <source>
        <dbReference type="EMBL" id="ATB37158.1"/>
    </source>
</evidence>
<protein>
    <recommendedName>
        <fullName evidence="2">BioF2-like acetyltransferase domain-containing protein</fullName>
    </recommendedName>
</protein>
<gene>
    <name evidence="3" type="ORF">CYFUS_002579</name>
</gene>
<dbReference type="InterPro" id="IPR036188">
    <property type="entry name" value="FAD/NAD-bd_sf"/>
</dbReference>